<sequence length="138" mass="15545">MNRGVLLEISLLCLSLSCIYLYASRYGYPKIGVVRSGSMEPNYLIGDLIFIQEAISIESGDVIVFKEDSTFIAHRVVKLDRGGVTTKGDANIHVDKHNCMMKKNCSPYTLPLGHVVGKVWKRIPRIGLFIIYLRRCLI</sequence>
<evidence type="ECO:0000256" key="11">
    <source>
        <dbReference type="ARBA" id="ARBA00045533"/>
    </source>
</evidence>
<evidence type="ECO:0000256" key="2">
    <source>
        <dbReference type="ARBA" id="ARBA00004648"/>
    </source>
</evidence>
<dbReference type="InterPro" id="IPR015927">
    <property type="entry name" value="Peptidase_S24_S26A/B/C"/>
</dbReference>
<keyword evidence="7" id="KW-0645">Protease</keyword>
<dbReference type="PANTHER" id="PTHR10806">
    <property type="entry name" value="SIGNAL PEPTIDASE COMPLEX CATALYTIC SUBUNIT SEC11"/>
    <property type="match status" value="1"/>
</dbReference>
<keyword evidence="8" id="KW-0812">Transmembrane</keyword>
<dbReference type="InterPro" id="IPR036286">
    <property type="entry name" value="LexA/Signal_pep-like_sf"/>
</dbReference>
<protein>
    <recommendedName>
        <fullName evidence="5">Signal peptidase complex catalytic subunit SEC11</fullName>
        <ecNumber evidence="4">3.4.21.89</ecNumber>
    </recommendedName>
    <alternativeName>
        <fullName evidence="6">Signal peptidase complex catalytic subunit sec11</fullName>
    </alternativeName>
</protein>
<keyword evidence="7" id="KW-0378">Hydrolase</keyword>
<comment type="subcellular location">
    <subcellularLocation>
        <location evidence="2">Endoplasmic reticulum membrane</location>
        <topology evidence="2">Single-pass type II membrane protein</topology>
    </subcellularLocation>
</comment>
<feature type="chain" id="PRO_5005488621" description="Signal peptidase complex catalytic subunit SEC11" evidence="12">
    <location>
        <begin position="24"/>
        <end position="138"/>
    </location>
</feature>
<evidence type="ECO:0000256" key="7">
    <source>
        <dbReference type="ARBA" id="ARBA00022670"/>
    </source>
</evidence>
<organism evidence="14">
    <name type="scientific">Lepeophtheirus salmonis</name>
    <name type="common">Salmon louse</name>
    <name type="synonym">Caligus salmonis</name>
    <dbReference type="NCBI Taxonomy" id="72036"/>
    <lineage>
        <taxon>Eukaryota</taxon>
        <taxon>Metazoa</taxon>
        <taxon>Ecdysozoa</taxon>
        <taxon>Arthropoda</taxon>
        <taxon>Crustacea</taxon>
        <taxon>Multicrustacea</taxon>
        <taxon>Hexanauplia</taxon>
        <taxon>Copepoda</taxon>
        <taxon>Siphonostomatoida</taxon>
        <taxon>Caligidae</taxon>
        <taxon>Lepeophtheirus</taxon>
    </lineage>
</organism>
<proteinExistence type="inferred from homology"/>
<evidence type="ECO:0000313" key="14">
    <source>
        <dbReference type="EMBL" id="CDW36075.1"/>
    </source>
</evidence>
<comment type="similarity">
    <text evidence="3">Belongs to the peptidase S26B family.</text>
</comment>
<accession>A0A0K2UDF1</accession>
<dbReference type="Gene3D" id="2.10.109.10">
    <property type="entry name" value="Umud Fragment, subunit A"/>
    <property type="match status" value="1"/>
</dbReference>
<evidence type="ECO:0000259" key="13">
    <source>
        <dbReference type="Pfam" id="PF00717"/>
    </source>
</evidence>
<dbReference type="KEGG" id="lsm:121128257"/>
<dbReference type="RefSeq" id="XP_040579770.1">
    <property type="nucleotide sequence ID" value="XM_040723836.2"/>
</dbReference>
<dbReference type="CDD" id="cd06530">
    <property type="entry name" value="S26_SPase_I"/>
    <property type="match status" value="1"/>
</dbReference>
<evidence type="ECO:0000256" key="6">
    <source>
        <dbReference type="ARBA" id="ARBA00021755"/>
    </source>
</evidence>
<evidence type="ECO:0000256" key="5">
    <source>
        <dbReference type="ARBA" id="ARBA00019685"/>
    </source>
</evidence>
<dbReference type="NCBIfam" id="TIGR02228">
    <property type="entry name" value="sigpep_I_arch"/>
    <property type="match status" value="1"/>
</dbReference>
<dbReference type="SUPFAM" id="SSF51306">
    <property type="entry name" value="LexA/Signal peptidase"/>
    <property type="match status" value="1"/>
</dbReference>
<keyword evidence="10" id="KW-0472">Membrane</keyword>
<feature type="domain" description="Peptidase S24/S26A/S26B/S26C" evidence="13">
    <location>
        <begin position="34"/>
        <end position="84"/>
    </location>
</feature>
<dbReference type="GO" id="GO:0005789">
    <property type="term" value="C:endoplasmic reticulum membrane"/>
    <property type="evidence" value="ECO:0007669"/>
    <property type="project" value="UniProtKB-SubCell"/>
</dbReference>
<dbReference type="InterPro" id="IPR019533">
    <property type="entry name" value="Peptidase_S26"/>
</dbReference>
<dbReference type="PANTHER" id="PTHR10806:SF6">
    <property type="entry name" value="SIGNAL PEPTIDASE COMPLEX CATALYTIC SUBUNIT SEC11"/>
    <property type="match status" value="1"/>
</dbReference>
<dbReference type="Pfam" id="PF00717">
    <property type="entry name" value="Peptidase_S24"/>
    <property type="match status" value="1"/>
</dbReference>
<name>A0A0K2UDF1_LEPSM</name>
<dbReference type="AlphaFoldDB" id="A0A0K2UDF1"/>
<feature type="signal peptide" evidence="12">
    <location>
        <begin position="1"/>
        <end position="23"/>
    </location>
</feature>
<evidence type="ECO:0000256" key="8">
    <source>
        <dbReference type="ARBA" id="ARBA00022692"/>
    </source>
</evidence>
<evidence type="ECO:0000256" key="12">
    <source>
        <dbReference type="SAM" id="SignalP"/>
    </source>
</evidence>
<evidence type="ECO:0000256" key="1">
    <source>
        <dbReference type="ARBA" id="ARBA00000677"/>
    </source>
</evidence>
<dbReference type="GO" id="GO:0006465">
    <property type="term" value="P:signal peptide processing"/>
    <property type="evidence" value="ECO:0007669"/>
    <property type="project" value="InterPro"/>
</dbReference>
<dbReference type="InterPro" id="IPR001733">
    <property type="entry name" value="Peptidase_S26B"/>
</dbReference>
<dbReference type="GO" id="GO:0004252">
    <property type="term" value="F:serine-type endopeptidase activity"/>
    <property type="evidence" value="ECO:0007669"/>
    <property type="project" value="InterPro"/>
</dbReference>
<keyword evidence="9" id="KW-1133">Transmembrane helix</keyword>
<evidence type="ECO:0000256" key="10">
    <source>
        <dbReference type="ARBA" id="ARBA00023136"/>
    </source>
</evidence>
<evidence type="ECO:0000256" key="9">
    <source>
        <dbReference type="ARBA" id="ARBA00022989"/>
    </source>
</evidence>
<keyword evidence="12" id="KW-0732">Signal</keyword>
<dbReference type="GO" id="GO:0009003">
    <property type="term" value="F:signal peptidase activity"/>
    <property type="evidence" value="ECO:0007669"/>
    <property type="project" value="UniProtKB-EC"/>
</dbReference>
<comment type="catalytic activity">
    <reaction evidence="1">
        <text>Cleavage of hydrophobic, N-terminal signal or leader sequences from secreted and periplasmic proteins.</text>
        <dbReference type="EC" id="3.4.21.89"/>
    </reaction>
</comment>
<comment type="function">
    <text evidence="11">Catalytic component of the signal peptidase complex (SPC) which catalyzes the cleavage of N-terminal signal sequences from nascent proteins as they are translocated into the lumen of the endoplasmic reticulum. Specifically cleaves N-terminal signal peptides that contain a hydrophobic alpha-helix (h-region) shorter than 18-20 amino acids.</text>
</comment>
<dbReference type="GeneID" id="121128257"/>
<dbReference type="EMBL" id="HACA01018714">
    <property type="protein sequence ID" value="CDW36075.1"/>
    <property type="molecule type" value="Transcribed_RNA"/>
</dbReference>
<reference evidence="14" key="1">
    <citation type="submission" date="2014-05" db="EMBL/GenBank/DDBJ databases">
        <authorList>
            <person name="Chronopoulou M."/>
        </authorList>
    </citation>
    <scope>NUCLEOTIDE SEQUENCE</scope>
    <source>
        <tissue evidence="14">Whole organism</tissue>
    </source>
</reference>
<evidence type="ECO:0000256" key="4">
    <source>
        <dbReference type="ARBA" id="ARBA00013208"/>
    </source>
</evidence>
<evidence type="ECO:0000256" key="3">
    <source>
        <dbReference type="ARBA" id="ARBA00011035"/>
    </source>
</evidence>
<dbReference type="EC" id="3.4.21.89" evidence="4"/>